<dbReference type="InterPro" id="IPR000182">
    <property type="entry name" value="GNAT_dom"/>
</dbReference>
<dbReference type="PANTHER" id="PTHR43420">
    <property type="entry name" value="ACETYLTRANSFERASE"/>
    <property type="match status" value="1"/>
</dbReference>
<dbReference type="eggNOG" id="COG0456">
    <property type="taxonomic scope" value="Bacteria"/>
</dbReference>
<name>E7MKG9_9FIRM</name>
<proteinExistence type="predicted"/>
<sequence>MKYKMTDIESIKLDDYDKLYELWMSCSGMGLNSVDDSREGIARFLKRNPDTCFKVIKDNMIVGAILIGTDGRRAYIYHTAVHPDYRRKNIAKDMVQYACDVLRNMKISKVALVAFASNVVANVFWEKLGFTTRDDIIYRNLSLVDMERYDT</sequence>
<evidence type="ECO:0000259" key="3">
    <source>
        <dbReference type="PROSITE" id="PS51186"/>
    </source>
</evidence>
<dbReference type="Pfam" id="PF00583">
    <property type="entry name" value="Acetyltransf_1"/>
    <property type="match status" value="1"/>
</dbReference>
<gene>
    <name evidence="4" type="ORF">HMPREF9430_00014</name>
</gene>
<dbReference type="InterPro" id="IPR050680">
    <property type="entry name" value="YpeA/RimI_acetyltransf"/>
</dbReference>
<comment type="caution">
    <text evidence="4">The sequence shown here is derived from an EMBL/GenBank/DDBJ whole genome shotgun (WGS) entry which is preliminary data.</text>
</comment>
<evidence type="ECO:0000313" key="5">
    <source>
        <dbReference type="Proteomes" id="UP000004097"/>
    </source>
</evidence>
<dbReference type="Gene3D" id="3.40.630.30">
    <property type="match status" value="1"/>
</dbReference>
<dbReference type="STRING" id="706433.HMPREF9430_00014"/>
<keyword evidence="5" id="KW-1185">Reference proteome</keyword>
<reference evidence="4 5" key="1">
    <citation type="submission" date="2010-08" db="EMBL/GenBank/DDBJ databases">
        <authorList>
            <person name="Weinstock G."/>
            <person name="Sodergren E."/>
            <person name="Clifton S."/>
            <person name="Fulton L."/>
            <person name="Fulton B."/>
            <person name="Courtney L."/>
            <person name="Fronick C."/>
            <person name="Harrison M."/>
            <person name="Strong C."/>
            <person name="Farmer C."/>
            <person name="Delahaunty K."/>
            <person name="Markovic C."/>
            <person name="Hall O."/>
            <person name="Minx P."/>
            <person name="Tomlinson C."/>
            <person name="Mitreva M."/>
            <person name="Hou S."/>
            <person name="Chen J."/>
            <person name="Wollam A."/>
            <person name="Pepin K.H."/>
            <person name="Johnson M."/>
            <person name="Bhonagiri V."/>
            <person name="Zhang X."/>
            <person name="Suruliraj S."/>
            <person name="Warren W."/>
            <person name="Chinwalla A."/>
            <person name="Mardis E.R."/>
            <person name="Wilson R.K."/>
        </authorList>
    </citation>
    <scope>NUCLEOTIDE SEQUENCE [LARGE SCALE GENOMIC DNA]</scope>
    <source>
        <strain evidence="4 5">F0204</strain>
    </source>
</reference>
<dbReference type="Proteomes" id="UP000004097">
    <property type="component" value="Unassembled WGS sequence"/>
</dbReference>
<keyword evidence="2" id="KW-0012">Acyltransferase</keyword>
<feature type="domain" description="N-acetyltransferase" evidence="3">
    <location>
        <begin position="6"/>
        <end position="151"/>
    </location>
</feature>
<dbReference type="AlphaFoldDB" id="E7MKG9"/>
<dbReference type="SUPFAM" id="SSF55729">
    <property type="entry name" value="Acyl-CoA N-acyltransferases (Nat)"/>
    <property type="match status" value="1"/>
</dbReference>
<dbReference type="HOGENOM" id="CLU_013985_34_1_9"/>
<evidence type="ECO:0000256" key="2">
    <source>
        <dbReference type="ARBA" id="ARBA00023315"/>
    </source>
</evidence>
<dbReference type="PIRSF" id="PIRSF037663">
    <property type="entry name" value="Acetyltransf_GNAT_prd"/>
    <property type="match status" value="1"/>
</dbReference>
<dbReference type="GO" id="GO:0016747">
    <property type="term" value="F:acyltransferase activity, transferring groups other than amino-acyl groups"/>
    <property type="evidence" value="ECO:0007669"/>
    <property type="project" value="InterPro"/>
</dbReference>
<organism evidence="4 5">
    <name type="scientific">Solobacterium moorei F0204</name>
    <dbReference type="NCBI Taxonomy" id="706433"/>
    <lineage>
        <taxon>Bacteria</taxon>
        <taxon>Bacillati</taxon>
        <taxon>Bacillota</taxon>
        <taxon>Erysipelotrichia</taxon>
        <taxon>Erysipelotrichales</taxon>
        <taxon>Erysipelotrichaceae</taxon>
        <taxon>Solobacterium</taxon>
    </lineage>
</organism>
<dbReference type="EMBL" id="AECQ01000003">
    <property type="protein sequence ID" value="EFW25244.1"/>
    <property type="molecule type" value="Genomic_DNA"/>
</dbReference>
<dbReference type="InterPro" id="IPR016181">
    <property type="entry name" value="Acyl_CoA_acyltransferase"/>
</dbReference>
<dbReference type="CDD" id="cd04301">
    <property type="entry name" value="NAT_SF"/>
    <property type="match status" value="1"/>
</dbReference>
<evidence type="ECO:0000313" key="4">
    <source>
        <dbReference type="EMBL" id="EFW25244.1"/>
    </source>
</evidence>
<evidence type="ECO:0000256" key="1">
    <source>
        <dbReference type="ARBA" id="ARBA00022679"/>
    </source>
</evidence>
<keyword evidence="1 4" id="KW-0808">Transferase</keyword>
<dbReference type="InterPro" id="IPR017255">
    <property type="entry name" value="AcTrfase_GNAT_prd"/>
</dbReference>
<accession>E7MKG9</accession>
<protein>
    <submittedName>
        <fullName evidence="4">Acetyltransferase, GNAT family</fullName>
    </submittedName>
</protein>
<dbReference type="PROSITE" id="PS51186">
    <property type="entry name" value="GNAT"/>
    <property type="match status" value="1"/>
</dbReference>